<keyword evidence="3" id="KW-0158">Chromosome</keyword>
<dbReference type="GO" id="GO:0000993">
    <property type="term" value="F:RNA polymerase II complex binding"/>
    <property type="evidence" value="ECO:0007669"/>
    <property type="project" value="TreeGrafter"/>
</dbReference>
<evidence type="ECO:0000313" key="11">
    <source>
        <dbReference type="EMBL" id="KAG9441759.1"/>
    </source>
</evidence>
<dbReference type="InterPro" id="IPR049408">
    <property type="entry name" value="UVSSA_N_a-solenoid_rpt"/>
</dbReference>
<dbReference type="InterPro" id="IPR018610">
    <property type="entry name" value="UVSSA"/>
</dbReference>
<evidence type="ECO:0000256" key="2">
    <source>
        <dbReference type="ARBA" id="ARBA00009240"/>
    </source>
</evidence>
<dbReference type="GO" id="GO:0043130">
    <property type="term" value="F:ubiquitin binding"/>
    <property type="evidence" value="ECO:0007669"/>
    <property type="project" value="InterPro"/>
</dbReference>
<dbReference type="PROSITE" id="PS50179">
    <property type="entry name" value="VHS"/>
    <property type="match status" value="1"/>
</dbReference>
<dbReference type="GO" id="GO:0009411">
    <property type="term" value="P:response to UV"/>
    <property type="evidence" value="ECO:0007669"/>
    <property type="project" value="InterPro"/>
</dbReference>
<comment type="subcellular location">
    <subcellularLocation>
        <location evidence="1">Chromosome</location>
    </subcellularLocation>
</comment>
<evidence type="ECO:0000256" key="3">
    <source>
        <dbReference type="ARBA" id="ARBA00022454"/>
    </source>
</evidence>
<evidence type="ECO:0000313" key="12">
    <source>
        <dbReference type="Proteomes" id="UP000825729"/>
    </source>
</evidence>
<keyword evidence="8" id="KW-0175">Coiled coil</keyword>
<organism evidence="11 12">
    <name type="scientific">Aristolochia fimbriata</name>
    <name type="common">White veined hardy Dutchman's pipe vine</name>
    <dbReference type="NCBI Taxonomy" id="158543"/>
    <lineage>
        <taxon>Eukaryota</taxon>
        <taxon>Viridiplantae</taxon>
        <taxon>Streptophyta</taxon>
        <taxon>Embryophyta</taxon>
        <taxon>Tracheophyta</taxon>
        <taxon>Spermatophyta</taxon>
        <taxon>Magnoliopsida</taxon>
        <taxon>Magnoliidae</taxon>
        <taxon>Piperales</taxon>
        <taxon>Aristolochiaceae</taxon>
        <taxon>Aristolochia</taxon>
    </lineage>
</organism>
<dbReference type="SUPFAM" id="SSF48464">
    <property type="entry name" value="ENTH/VHS domain"/>
    <property type="match status" value="1"/>
</dbReference>
<reference evidence="11 12" key="1">
    <citation type="submission" date="2021-07" db="EMBL/GenBank/DDBJ databases">
        <title>The Aristolochia fimbriata genome: insights into angiosperm evolution, floral development and chemical biosynthesis.</title>
        <authorList>
            <person name="Jiao Y."/>
        </authorList>
    </citation>
    <scope>NUCLEOTIDE SEQUENCE [LARGE SCALE GENOMIC DNA]</scope>
    <source>
        <strain evidence="11">IBCAS-2021</strain>
        <tissue evidence="11">Leaf</tissue>
    </source>
</reference>
<protein>
    <recommendedName>
        <fullName evidence="10">VHS domain-containing protein</fullName>
    </recommendedName>
</protein>
<proteinExistence type="inferred from homology"/>
<dbReference type="GO" id="GO:0008270">
    <property type="term" value="F:zinc ion binding"/>
    <property type="evidence" value="ECO:0007669"/>
    <property type="project" value="UniProtKB-KW"/>
</dbReference>
<evidence type="ECO:0000256" key="7">
    <source>
        <dbReference type="ARBA" id="ARBA00022833"/>
    </source>
</evidence>
<dbReference type="InterPro" id="IPR049431">
    <property type="entry name" value="UVSSA_C"/>
</dbReference>
<keyword evidence="12" id="KW-1185">Reference proteome</keyword>
<evidence type="ECO:0000259" key="10">
    <source>
        <dbReference type="PROSITE" id="PS50179"/>
    </source>
</evidence>
<accession>A0AAV7E0F1</accession>
<keyword evidence="6" id="KW-0863">Zinc-finger</keyword>
<evidence type="ECO:0000256" key="5">
    <source>
        <dbReference type="ARBA" id="ARBA00022763"/>
    </source>
</evidence>
<gene>
    <name evidence="11" type="ORF">H6P81_017613</name>
</gene>
<evidence type="ECO:0000256" key="6">
    <source>
        <dbReference type="ARBA" id="ARBA00022771"/>
    </source>
</evidence>
<dbReference type="Proteomes" id="UP000825729">
    <property type="component" value="Unassembled WGS sequence"/>
</dbReference>
<dbReference type="PANTHER" id="PTHR28670:SF1">
    <property type="entry name" value="UV-STIMULATED SCAFFOLD PROTEIN A"/>
    <property type="match status" value="1"/>
</dbReference>
<dbReference type="GO" id="GO:0006283">
    <property type="term" value="P:transcription-coupled nucleotide-excision repair"/>
    <property type="evidence" value="ECO:0007669"/>
    <property type="project" value="TreeGrafter"/>
</dbReference>
<dbReference type="Pfam" id="PF09740">
    <property type="entry name" value="DUF2043"/>
    <property type="match status" value="1"/>
</dbReference>
<dbReference type="GO" id="GO:0035091">
    <property type="term" value="F:phosphatidylinositol binding"/>
    <property type="evidence" value="ECO:0007669"/>
    <property type="project" value="InterPro"/>
</dbReference>
<sequence length="654" mass="74578">MEGEGGEGGAGGRKISLLIEKATNSTAQEVDPRLFKAIKQVVRSSDDQVRFSVDALMEKMKKNHSQVRYLTLLIIDELFMRSKLFRSLMVVNFDQFLSLSIGFRSNLPLPPPASIASRLRLKGIEFLEKWNDSFGLHYRQLRLGFDYLKNTLKFQFPNRMENAVRLQRERLEREARAKEILIGKFQTLTNSFPLIKNEIESTIHEIGECVRIVHPEEDTHRPASLVNDESAEEFRSSSLMQIRLAALREGEKLQENSENKAVFDMLRELYKLLVSRHLPVVQDWTSVLVRVEPADTKTRDSLLKEFIDIRNNLLSLKKRCERLGLSVNIFANEEDEDIWEEGKVEVYDNETTGKFDKHGGDISLTKVEKTLIENSESECCKAKAPRRDTLEHADDSSDSIRMKKKLLSEAPVVSWGSYLDNWGTKRDALANQRGLELESHWGRVDHDAVIPAEKIAELNVQASVYKEHLGEIQPCLAPLANGSLCQRRDLKICPFHGPIIARDEEGNPINENLSTGEESEEEAISQTADFDVDDELDLQKVAEKLAKQAVKNVRTRDNEEEKKQKALKKAKVRAHNEAVLKKAAVASTSRSEAIIEDVEMAKSKKTLASMLKKKVTRKDRIAEKLLNSRVTDTAIRQLRQGEEASYRENYPNQW</sequence>
<dbReference type="InterPro" id="IPR002014">
    <property type="entry name" value="VHS_dom"/>
</dbReference>
<comment type="similarity">
    <text evidence="2">Belongs to the UVSSA family.</text>
</comment>
<keyword evidence="5" id="KW-0227">DNA damage</keyword>
<name>A0AAV7E0F1_ARIFI</name>
<evidence type="ECO:0000256" key="9">
    <source>
        <dbReference type="ARBA" id="ARBA00023204"/>
    </source>
</evidence>
<dbReference type="PANTHER" id="PTHR28670">
    <property type="entry name" value="UV-STIMULATED SCAFFOLD PROTEIN A"/>
    <property type="match status" value="1"/>
</dbReference>
<dbReference type="Gene3D" id="1.25.40.90">
    <property type="match status" value="1"/>
</dbReference>
<dbReference type="AlphaFoldDB" id="A0AAV7E0F1"/>
<evidence type="ECO:0000256" key="8">
    <source>
        <dbReference type="ARBA" id="ARBA00023054"/>
    </source>
</evidence>
<feature type="domain" description="VHS" evidence="10">
    <location>
        <begin position="22"/>
        <end position="134"/>
    </location>
</feature>
<keyword evidence="4" id="KW-0479">Metal-binding</keyword>
<dbReference type="Pfam" id="PF20867">
    <property type="entry name" value="UVSSA_N"/>
    <property type="match status" value="1"/>
</dbReference>
<keyword evidence="9" id="KW-0234">DNA repair</keyword>
<evidence type="ECO:0000256" key="4">
    <source>
        <dbReference type="ARBA" id="ARBA00022723"/>
    </source>
</evidence>
<comment type="caution">
    <text evidence="11">The sequence shown here is derived from an EMBL/GenBank/DDBJ whole genome shotgun (WGS) entry which is preliminary data.</text>
</comment>
<dbReference type="EMBL" id="JAINDJ010000007">
    <property type="protein sequence ID" value="KAG9441759.1"/>
    <property type="molecule type" value="Genomic_DNA"/>
</dbReference>
<dbReference type="GO" id="GO:0005694">
    <property type="term" value="C:chromosome"/>
    <property type="evidence" value="ECO:0007669"/>
    <property type="project" value="UniProtKB-SubCell"/>
</dbReference>
<keyword evidence="7" id="KW-0862">Zinc</keyword>
<dbReference type="InterPro" id="IPR008942">
    <property type="entry name" value="ENTH_VHS"/>
</dbReference>
<evidence type="ECO:0000256" key="1">
    <source>
        <dbReference type="ARBA" id="ARBA00004286"/>
    </source>
</evidence>